<reference evidence="3 4" key="1">
    <citation type="submission" date="2019-07" db="EMBL/GenBank/DDBJ databases">
        <title>Draft genome sequence of Brevibacterium aurantiacum XU54 isolated from Xinjiang China.</title>
        <authorList>
            <person name="Xu X."/>
        </authorList>
    </citation>
    <scope>NUCLEOTIDE SEQUENCE [LARGE SCALE GENOMIC DNA]</scope>
    <source>
        <strain evidence="3 4">XU54</strain>
    </source>
</reference>
<sequence>MPHTCAAGYAHHHGVRRMRTVDVVVIGAGPAGLSAASRIAEAGPTQVLVVDEGPTPGGRLRSQLYRRGSDWHIGAERAASLTQRALRAGVIIESGRQVWSLDPGFVLGLSGGESISADYIVIATGAAEKTFGLPGWTIPGVLAVGAVQTMLNVNRVLPGARLAVIGIDPLSLSIVDELAAADIGVAGVYLPPPAKFSAPEQPSAVFTRLGSLHRLAPNRLLGLAMKALTISGIAEVVARIWPTTGVRMAGMPLHLRECVVGIDGDDDVRSIRTRRVNTNGEPVGRERVIPVDAVCLSGGLYPLQDLTRDCLLVDVPELGGRVPLHGPNLETGTAGMFVAGNITGIESAEVARAQGELVGTVIAEKIAGHEDQSEAVITARADVEEARAAAPLTFMPEIHAGRRRMHELWCDHLGQDVRA</sequence>
<evidence type="ECO:0000313" key="3">
    <source>
        <dbReference type="EMBL" id="TSI18599.1"/>
    </source>
</evidence>
<dbReference type="AlphaFoldDB" id="A0A556CMF6"/>
<dbReference type="GO" id="GO:0016491">
    <property type="term" value="F:oxidoreductase activity"/>
    <property type="evidence" value="ECO:0007669"/>
    <property type="project" value="UniProtKB-KW"/>
</dbReference>
<evidence type="ECO:0000259" key="2">
    <source>
        <dbReference type="Pfam" id="PF07992"/>
    </source>
</evidence>
<comment type="caution">
    <text evidence="3">The sequence shown here is derived from an EMBL/GenBank/DDBJ whole genome shotgun (WGS) entry which is preliminary data.</text>
</comment>
<protein>
    <submittedName>
        <fullName evidence="3">FAD-binding protein</fullName>
    </submittedName>
</protein>
<dbReference type="Pfam" id="PF07992">
    <property type="entry name" value="Pyr_redox_2"/>
    <property type="match status" value="1"/>
</dbReference>
<accession>A0A556CMF6</accession>
<dbReference type="OrthoDB" id="9801699at2"/>
<dbReference type="Proteomes" id="UP000316406">
    <property type="component" value="Unassembled WGS sequence"/>
</dbReference>
<keyword evidence="1" id="KW-0560">Oxidoreductase</keyword>
<dbReference type="InterPro" id="IPR051691">
    <property type="entry name" value="Metab_Enz_Cyan_OpOx_G3PDH"/>
</dbReference>
<proteinExistence type="predicted"/>
<dbReference type="Gene3D" id="3.50.50.60">
    <property type="entry name" value="FAD/NAD(P)-binding domain"/>
    <property type="match status" value="3"/>
</dbReference>
<feature type="domain" description="FAD/NAD(P)-binding" evidence="2">
    <location>
        <begin position="22"/>
        <end position="166"/>
    </location>
</feature>
<dbReference type="EMBL" id="VLTK01000002">
    <property type="protein sequence ID" value="TSI18599.1"/>
    <property type="molecule type" value="Genomic_DNA"/>
</dbReference>
<dbReference type="SUPFAM" id="SSF51905">
    <property type="entry name" value="FAD/NAD(P)-binding domain"/>
    <property type="match status" value="1"/>
</dbReference>
<dbReference type="PRINTS" id="PR00368">
    <property type="entry name" value="FADPNR"/>
</dbReference>
<evidence type="ECO:0000313" key="4">
    <source>
        <dbReference type="Proteomes" id="UP000316406"/>
    </source>
</evidence>
<dbReference type="InterPro" id="IPR023753">
    <property type="entry name" value="FAD/NAD-binding_dom"/>
</dbReference>
<evidence type="ECO:0000256" key="1">
    <source>
        <dbReference type="ARBA" id="ARBA00023002"/>
    </source>
</evidence>
<dbReference type="PRINTS" id="PR00469">
    <property type="entry name" value="PNDRDTASEII"/>
</dbReference>
<organism evidence="3 4">
    <name type="scientific">Brevibacterium aurantiacum</name>
    <dbReference type="NCBI Taxonomy" id="273384"/>
    <lineage>
        <taxon>Bacteria</taxon>
        <taxon>Bacillati</taxon>
        <taxon>Actinomycetota</taxon>
        <taxon>Actinomycetes</taxon>
        <taxon>Micrococcales</taxon>
        <taxon>Brevibacteriaceae</taxon>
        <taxon>Brevibacterium</taxon>
    </lineage>
</organism>
<gene>
    <name evidence="3" type="ORF">FO013_03330</name>
</gene>
<dbReference type="PANTHER" id="PTHR42949">
    <property type="entry name" value="ANAEROBIC GLYCEROL-3-PHOSPHATE DEHYDROGENASE SUBUNIT B"/>
    <property type="match status" value="1"/>
</dbReference>
<keyword evidence="4" id="KW-1185">Reference proteome</keyword>
<dbReference type="InterPro" id="IPR036188">
    <property type="entry name" value="FAD/NAD-bd_sf"/>
</dbReference>
<dbReference type="PANTHER" id="PTHR42949:SF3">
    <property type="entry name" value="ANAEROBIC GLYCEROL-3-PHOSPHATE DEHYDROGENASE SUBUNIT B"/>
    <property type="match status" value="1"/>
</dbReference>
<name>A0A556CMF6_BREAU</name>